<feature type="compositionally biased region" description="Low complexity" evidence="1">
    <location>
        <begin position="62"/>
        <end position="76"/>
    </location>
</feature>
<feature type="region of interest" description="Disordered" evidence="1">
    <location>
        <begin position="61"/>
        <end position="124"/>
    </location>
</feature>
<sequence>MKDTSGKVILSLLVGATAGAVAGLLLAPETGEETRAGLKSSASKWSDDLSRLLKEAVARINTPKTGDAATDATPAGRSAADEVLRAMSQDTGASSHATTSANTPGATDHNPAAAPNDAEPGRSL</sequence>
<accession>A0A4Z0Q626</accession>
<proteinExistence type="predicted"/>
<dbReference type="OrthoDB" id="894320at2"/>
<organism evidence="2 3">
    <name type="scientific">Hymenobacter aquaticus</name>
    <dbReference type="NCBI Taxonomy" id="1867101"/>
    <lineage>
        <taxon>Bacteria</taxon>
        <taxon>Pseudomonadati</taxon>
        <taxon>Bacteroidota</taxon>
        <taxon>Cytophagia</taxon>
        <taxon>Cytophagales</taxon>
        <taxon>Hymenobacteraceae</taxon>
        <taxon>Hymenobacter</taxon>
    </lineage>
</organism>
<dbReference type="InterPro" id="IPR024623">
    <property type="entry name" value="YtxH"/>
</dbReference>
<comment type="caution">
    <text evidence="2">The sequence shown here is derived from an EMBL/GenBank/DDBJ whole genome shotgun (WGS) entry which is preliminary data.</text>
</comment>
<dbReference type="EMBL" id="SRLC01000001">
    <property type="protein sequence ID" value="TGE25537.1"/>
    <property type="molecule type" value="Genomic_DNA"/>
</dbReference>
<name>A0A4Z0Q626_9BACT</name>
<dbReference type="AlphaFoldDB" id="A0A4Z0Q626"/>
<dbReference type="RefSeq" id="WP_135463115.1">
    <property type="nucleotide sequence ID" value="NZ_SRLC01000001.1"/>
</dbReference>
<evidence type="ECO:0000256" key="1">
    <source>
        <dbReference type="SAM" id="MobiDB-lite"/>
    </source>
</evidence>
<reference evidence="2 3" key="1">
    <citation type="submission" date="2019-04" db="EMBL/GenBank/DDBJ databases">
        <authorList>
            <person name="Feng G."/>
            <person name="Zhang J."/>
            <person name="Zhu H."/>
        </authorList>
    </citation>
    <scope>NUCLEOTIDE SEQUENCE [LARGE SCALE GENOMIC DNA]</scope>
    <source>
        <strain evidence="2 3">JCM 31653</strain>
    </source>
</reference>
<evidence type="ECO:0000313" key="2">
    <source>
        <dbReference type="EMBL" id="TGE25537.1"/>
    </source>
</evidence>
<dbReference type="Proteomes" id="UP000297549">
    <property type="component" value="Unassembled WGS sequence"/>
</dbReference>
<evidence type="ECO:0000313" key="3">
    <source>
        <dbReference type="Proteomes" id="UP000297549"/>
    </source>
</evidence>
<keyword evidence="3" id="KW-1185">Reference proteome</keyword>
<dbReference type="Pfam" id="PF12732">
    <property type="entry name" value="YtxH"/>
    <property type="match status" value="1"/>
</dbReference>
<feature type="compositionally biased region" description="Polar residues" evidence="1">
    <location>
        <begin position="88"/>
        <end position="105"/>
    </location>
</feature>
<gene>
    <name evidence="2" type="ORF">E5K00_10225</name>
</gene>
<protein>
    <submittedName>
        <fullName evidence="2">YtxH domain-containing protein</fullName>
    </submittedName>
</protein>